<reference evidence="2 3" key="1">
    <citation type="journal article" date="2006" name="J. Bacteriol.">
        <title>Genome sequence of Aeromonas hydrophila ATCC 7966T: jack of all trades.</title>
        <authorList>
            <person name="Seshadri R."/>
            <person name="Joseph S.W."/>
            <person name="Chopra A.K."/>
            <person name="Sha J."/>
            <person name="Shaw J."/>
            <person name="Graf J."/>
            <person name="Haft D."/>
            <person name="Wu M."/>
            <person name="Ren Q."/>
            <person name="Rosovitz M.J."/>
            <person name="Madupu R."/>
            <person name="Tallon L."/>
            <person name="Kim M."/>
            <person name="Jin S."/>
            <person name="Vuong H."/>
            <person name="Stine O.C."/>
            <person name="Ali A."/>
            <person name="Horneman A.J."/>
            <person name="Heidelberg J.F."/>
        </authorList>
    </citation>
    <scope>NUCLEOTIDE SEQUENCE [LARGE SCALE GENOMIC DNA]</scope>
    <source>
        <strain evidence="3">ATCC 7966 / DSM 30187 / BCRC 13018 / CCUG 14551 / JCM 1027 / KCTC 2358 / NCIMB 9240 / NCTC 8049</strain>
    </source>
</reference>
<dbReference type="Proteomes" id="UP000000756">
    <property type="component" value="Chromosome"/>
</dbReference>
<dbReference type="PATRIC" id="fig|380703.7.peg.2912"/>
<dbReference type="Pfam" id="PF13489">
    <property type="entry name" value="Methyltransf_23"/>
    <property type="match status" value="1"/>
</dbReference>
<feature type="region of interest" description="Disordered" evidence="1">
    <location>
        <begin position="14"/>
        <end position="58"/>
    </location>
</feature>
<dbReference type="EMBL" id="CP000462">
    <property type="protein sequence ID" value="ABK37368.1"/>
    <property type="molecule type" value="Genomic_DNA"/>
</dbReference>
<evidence type="ECO:0000313" key="3">
    <source>
        <dbReference type="Proteomes" id="UP000000756"/>
    </source>
</evidence>
<dbReference type="AlphaFoldDB" id="A0KMB6"/>
<evidence type="ECO:0000256" key="1">
    <source>
        <dbReference type="SAM" id="MobiDB-lite"/>
    </source>
</evidence>
<evidence type="ECO:0008006" key="4">
    <source>
        <dbReference type="Google" id="ProtNLM"/>
    </source>
</evidence>
<dbReference type="SUPFAM" id="SSF53335">
    <property type="entry name" value="S-adenosyl-L-methionine-dependent methyltransferases"/>
    <property type="match status" value="1"/>
</dbReference>
<organism evidence="2 3">
    <name type="scientific">Aeromonas hydrophila subsp. hydrophila (strain ATCC 7966 / DSM 30187 / BCRC 13018 / CCUG 14551 / JCM 1027 / KCTC 2358 / NCIMB 9240 / NCTC 8049)</name>
    <dbReference type="NCBI Taxonomy" id="380703"/>
    <lineage>
        <taxon>Bacteria</taxon>
        <taxon>Pseudomonadati</taxon>
        <taxon>Pseudomonadota</taxon>
        <taxon>Gammaproteobacteria</taxon>
        <taxon>Aeromonadales</taxon>
        <taxon>Aeromonadaceae</taxon>
        <taxon>Aeromonas</taxon>
    </lineage>
</organism>
<dbReference type="CDD" id="cd02440">
    <property type="entry name" value="AdoMet_MTases"/>
    <property type="match status" value="1"/>
</dbReference>
<dbReference type="HOGENOM" id="CLU_690081_0_0_6"/>
<evidence type="ECO:0000313" key="2">
    <source>
        <dbReference type="EMBL" id="ABK37368.1"/>
    </source>
</evidence>
<feature type="compositionally biased region" description="Low complexity" evidence="1">
    <location>
        <begin position="83"/>
        <end position="102"/>
    </location>
</feature>
<dbReference type="KEGG" id="aha:AHA_2913"/>
<dbReference type="InterPro" id="IPR029063">
    <property type="entry name" value="SAM-dependent_MTases_sf"/>
</dbReference>
<dbReference type="Gene3D" id="3.40.50.150">
    <property type="entry name" value="Vaccinia Virus protein VP39"/>
    <property type="match status" value="1"/>
</dbReference>
<name>A0KMB6_AERHH</name>
<keyword evidence="3" id="KW-1185">Reference proteome</keyword>
<dbReference type="eggNOG" id="COG0500">
    <property type="taxonomic scope" value="Bacteria"/>
</dbReference>
<proteinExistence type="predicted"/>
<feature type="region of interest" description="Disordered" evidence="1">
    <location>
        <begin position="70"/>
        <end position="102"/>
    </location>
</feature>
<feature type="region of interest" description="Disordered" evidence="1">
    <location>
        <begin position="118"/>
        <end position="151"/>
    </location>
</feature>
<dbReference type="EnsemblBacteria" id="ABK37368">
    <property type="protein sequence ID" value="ABK37368"/>
    <property type="gene ID" value="AHA_2913"/>
</dbReference>
<gene>
    <name evidence="2" type="ordered locus">AHA_2913</name>
</gene>
<sequence length="399" mass="42083">MPTPLPPARCLRLRTGARPPRQAAYLPQGGAGQNLHQPGPSADVHHHVQPGVAGGGSHLLARTHAQPVQQLLPGSGNHPGQCSAPRPAAAGAGSAAGRHPAALHPGWLHNQLAALSGAHRSAPRGRLPAGQPVRPDRPANRTGRPSPLSQQGRTLAALIHRRQPLTSFHLLPSLWRPGAKLAQVCYSHAPEIELRPPTKVPAMSRSSSSCPLASIAMPSADPWSAARQSFLALLPPGAHLLEAGCGEGDDLCFFRQQGLVVTAFDARLAQARVASRHSGQPVRVCRIEQLHSVVPYDGIWARGALPAIAPDELSDALAHLAGLLKPAGALYCAFPHPSGQLVTTGSTPADPAAQAHLSLTRLDEGGLRRLIAPLPLQLQQCWESEQTDGRWLHALLIRA</sequence>
<dbReference type="OrthoDB" id="9804086at2"/>
<protein>
    <recommendedName>
        <fullName evidence="4">Class I SAM-dependent methyltransferase</fullName>
    </recommendedName>
</protein>
<accession>A0KMB6</accession>